<protein>
    <submittedName>
        <fullName evidence="1">Uncharacterized protein</fullName>
    </submittedName>
</protein>
<evidence type="ECO:0000313" key="1">
    <source>
        <dbReference type="EMBL" id="MBW0511962.1"/>
    </source>
</evidence>
<reference evidence="1" key="1">
    <citation type="submission" date="2021-03" db="EMBL/GenBank/DDBJ databases">
        <title>Draft genome sequence of rust myrtle Austropuccinia psidii MF-1, a brazilian biotype.</title>
        <authorList>
            <person name="Quecine M.C."/>
            <person name="Pachon D.M.R."/>
            <person name="Bonatelli M.L."/>
            <person name="Correr F.H."/>
            <person name="Franceschini L.M."/>
            <person name="Leite T.F."/>
            <person name="Margarido G.R.A."/>
            <person name="Almeida C.A."/>
            <person name="Ferrarezi J.A."/>
            <person name="Labate C.A."/>
        </authorList>
    </citation>
    <scope>NUCLEOTIDE SEQUENCE</scope>
    <source>
        <strain evidence="1">MF-1</strain>
    </source>
</reference>
<evidence type="ECO:0000313" key="2">
    <source>
        <dbReference type="Proteomes" id="UP000765509"/>
    </source>
</evidence>
<organism evidence="1 2">
    <name type="scientific">Austropuccinia psidii MF-1</name>
    <dbReference type="NCBI Taxonomy" id="1389203"/>
    <lineage>
        <taxon>Eukaryota</taxon>
        <taxon>Fungi</taxon>
        <taxon>Dikarya</taxon>
        <taxon>Basidiomycota</taxon>
        <taxon>Pucciniomycotina</taxon>
        <taxon>Pucciniomycetes</taxon>
        <taxon>Pucciniales</taxon>
        <taxon>Sphaerophragmiaceae</taxon>
        <taxon>Austropuccinia</taxon>
    </lineage>
</organism>
<dbReference type="Proteomes" id="UP000765509">
    <property type="component" value="Unassembled WGS sequence"/>
</dbReference>
<dbReference type="AlphaFoldDB" id="A0A9Q3HPS9"/>
<gene>
    <name evidence="1" type="ORF">O181_051677</name>
</gene>
<name>A0A9Q3HPS9_9BASI</name>
<accession>A0A9Q3HPS9</accession>
<keyword evidence="2" id="KW-1185">Reference proteome</keyword>
<comment type="caution">
    <text evidence="1">The sequence shown here is derived from an EMBL/GenBank/DDBJ whole genome shotgun (WGS) entry which is preliminary data.</text>
</comment>
<proteinExistence type="predicted"/>
<sequence length="163" mass="18544">MLMLMQIFASAPQPHHLQLTRHVLLHHPIIFSIYHPYIHTMAVHFANLPSLRFCTPASFSPQLTILTLPHHPLMFSIYHPYAQTMIGFCTNSQSFAQLTIFPLMHRLASAPLPDHLCNLPPLHYCTPASLSLQHTILMLPHHPLIFSIYHPHSHTMIGICTNG</sequence>
<dbReference type="EMBL" id="AVOT02022497">
    <property type="protein sequence ID" value="MBW0511962.1"/>
    <property type="molecule type" value="Genomic_DNA"/>
</dbReference>